<dbReference type="Proteomes" id="UP000005384">
    <property type="component" value="Unassembled WGS sequence"/>
</dbReference>
<dbReference type="InterPro" id="IPR045621">
    <property type="entry name" value="BPD_transp_1_N"/>
</dbReference>
<comment type="caution">
    <text evidence="9">The sequence shown here is derived from an EMBL/GenBank/DDBJ whole genome shotgun (WGS) entry which is preliminary data.</text>
</comment>
<dbReference type="EMBL" id="ADLN01000111">
    <property type="protein sequence ID" value="EHI58007.1"/>
    <property type="molecule type" value="Genomic_DNA"/>
</dbReference>
<dbReference type="PROSITE" id="PS50928">
    <property type="entry name" value="ABC_TM1"/>
    <property type="match status" value="1"/>
</dbReference>
<dbReference type="GO" id="GO:0055085">
    <property type="term" value="P:transmembrane transport"/>
    <property type="evidence" value="ECO:0007669"/>
    <property type="project" value="InterPro"/>
</dbReference>
<keyword evidence="10" id="KW-1185">Reference proteome</keyword>
<evidence type="ECO:0000256" key="4">
    <source>
        <dbReference type="ARBA" id="ARBA00022692"/>
    </source>
</evidence>
<evidence type="ECO:0000256" key="7">
    <source>
        <dbReference type="RuleBase" id="RU363032"/>
    </source>
</evidence>
<evidence type="ECO:0000256" key="3">
    <source>
        <dbReference type="ARBA" id="ARBA00022475"/>
    </source>
</evidence>
<keyword evidence="4 7" id="KW-0812">Transmembrane</keyword>
<dbReference type="GO" id="GO:0005886">
    <property type="term" value="C:plasma membrane"/>
    <property type="evidence" value="ECO:0007669"/>
    <property type="project" value="UniProtKB-SubCell"/>
</dbReference>
<dbReference type="HOGENOM" id="CLU_036879_0_0_9"/>
<dbReference type="InterPro" id="IPR000515">
    <property type="entry name" value="MetI-like"/>
</dbReference>
<dbReference type="AlphaFoldDB" id="G5IKH8"/>
<keyword evidence="5 7" id="KW-1133">Transmembrane helix</keyword>
<dbReference type="PANTHER" id="PTHR43163:SF6">
    <property type="entry name" value="DIPEPTIDE TRANSPORT SYSTEM PERMEASE PROTEIN DPPB-RELATED"/>
    <property type="match status" value="1"/>
</dbReference>
<dbReference type="Gene3D" id="1.10.3720.10">
    <property type="entry name" value="MetI-like"/>
    <property type="match status" value="1"/>
</dbReference>
<keyword evidence="6 7" id="KW-0472">Membrane</keyword>
<sequence length="327" mass="36551">MWKFIVKRILWVIPVLLGASLLVFTLLYFSPGDPATTFLGMNATEEETLEFNVKHGLDKPFFTQYTNYIKDIVTEFDFGNSYKNNVSVSQRIKETVPLTFKLALCSVLVMILVGIPLGIISALKQYSILDNIVSVLGMFGVSMPNFWLGLQLILLFALKLRWLPASGFNTPVQYILPSLTLGIAAAASLMRTTRSAILEVMRQDYIKTARAKGQSEGIIIFRHMLKNALIPIITVVMAQFSALMGNAIVVESIFSIPGLSKMMIEAVTTRDYIVVQGAVLVIAFTCCVVNLLMDLSYAMIDPRIKAQYVNQGKKARYKRKEVVKQNE</sequence>
<reference evidence="9 10" key="1">
    <citation type="submission" date="2011-08" db="EMBL/GenBank/DDBJ databases">
        <title>The Genome Sequence of Clostridium hathewayi WAL-18680.</title>
        <authorList>
            <consortium name="The Broad Institute Genome Sequencing Platform"/>
            <person name="Earl A."/>
            <person name="Ward D."/>
            <person name="Feldgarden M."/>
            <person name="Gevers D."/>
            <person name="Finegold S.M."/>
            <person name="Summanen P.H."/>
            <person name="Molitoris D.R."/>
            <person name="Song M."/>
            <person name="Daigneault M."/>
            <person name="Allen-Vercoe E."/>
            <person name="Young S.K."/>
            <person name="Zeng Q."/>
            <person name="Gargeya S."/>
            <person name="Fitzgerald M."/>
            <person name="Haas B."/>
            <person name="Abouelleil A."/>
            <person name="Alvarado L."/>
            <person name="Arachchi H.M."/>
            <person name="Berlin A."/>
            <person name="Brown A."/>
            <person name="Chapman S.B."/>
            <person name="Chen Z."/>
            <person name="Dunbar C."/>
            <person name="Freedman E."/>
            <person name="Gearin G."/>
            <person name="Gellesch M."/>
            <person name="Goldberg J."/>
            <person name="Griggs A."/>
            <person name="Gujja S."/>
            <person name="Heiman D."/>
            <person name="Howarth C."/>
            <person name="Larson L."/>
            <person name="Lui A."/>
            <person name="MacDonald P.J.P."/>
            <person name="Montmayeur A."/>
            <person name="Murphy C."/>
            <person name="Neiman D."/>
            <person name="Pearson M."/>
            <person name="Priest M."/>
            <person name="Roberts A."/>
            <person name="Saif S."/>
            <person name="Shea T."/>
            <person name="Shenoy N."/>
            <person name="Sisk P."/>
            <person name="Stolte C."/>
            <person name="Sykes S."/>
            <person name="Wortman J."/>
            <person name="Nusbaum C."/>
            <person name="Birren B."/>
        </authorList>
    </citation>
    <scope>NUCLEOTIDE SEQUENCE [LARGE SCALE GENOMIC DNA]</scope>
    <source>
        <strain evidence="9 10">WAL-18680</strain>
    </source>
</reference>
<evidence type="ECO:0000256" key="2">
    <source>
        <dbReference type="ARBA" id="ARBA00022448"/>
    </source>
</evidence>
<dbReference type="Pfam" id="PF19300">
    <property type="entry name" value="BPD_transp_1_N"/>
    <property type="match status" value="1"/>
</dbReference>
<comment type="subcellular location">
    <subcellularLocation>
        <location evidence="1 7">Cell membrane</location>
        <topology evidence="1 7">Multi-pass membrane protein</topology>
    </subcellularLocation>
</comment>
<dbReference type="SUPFAM" id="SSF161098">
    <property type="entry name" value="MetI-like"/>
    <property type="match status" value="1"/>
</dbReference>
<feature type="transmembrane region" description="Helical" evidence="7">
    <location>
        <begin position="228"/>
        <end position="253"/>
    </location>
</feature>
<evidence type="ECO:0000313" key="10">
    <source>
        <dbReference type="Proteomes" id="UP000005384"/>
    </source>
</evidence>
<organism evidence="9 10">
    <name type="scientific">Hungatella hathewayi WAL-18680</name>
    <dbReference type="NCBI Taxonomy" id="742737"/>
    <lineage>
        <taxon>Bacteria</taxon>
        <taxon>Bacillati</taxon>
        <taxon>Bacillota</taxon>
        <taxon>Clostridia</taxon>
        <taxon>Lachnospirales</taxon>
        <taxon>Lachnospiraceae</taxon>
        <taxon>Hungatella</taxon>
    </lineage>
</organism>
<feature type="domain" description="ABC transmembrane type-1" evidence="8">
    <location>
        <begin position="96"/>
        <end position="293"/>
    </location>
</feature>
<protein>
    <recommendedName>
        <fullName evidence="8">ABC transmembrane type-1 domain-containing protein</fullName>
    </recommendedName>
</protein>
<name>G5IKH8_9FIRM</name>
<keyword evidence="2 7" id="KW-0813">Transport</keyword>
<evidence type="ECO:0000256" key="6">
    <source>
        <dbReference type="ARBA" id="ARBA00023136"/>
    </source>
</evidence>
<dbReference type="PATRIC" id="fig|742737.3.peg.3992"/>
<feature type="transmembrane region" description="Helical" evidence="7">
    <location>
        <begin position="98"/>
        <end position="120"/>
    </location>
</feature>
<feature type="transmembrane region" description="Helical" evidence="7">
    <location>
        <begin position="9"/>
        <end position="29"/>
    </location>
</feature>
<comment type="similarity">
    <text evidence="7">Belongs to the binding-protein-dependent transport system permease family.</text>
</comment>
<evidence type="ECO:0000256" key="1">
    <source>
        <dbReference type="ARBA" id="ARBA00004651"/>
    </source>
</evidence>
<feature type="transmembrane region" description="Helical" evidence="7">
    <location>
        <begin position="132"/>
        <end position="154"/>
    </location>
</feature>
<gene>
    <name evidence="9" type="ORF">HMPREF9473_04006</name>
</gene>
<dbReference type="Pfam" id="PF00528">
    <property type="entry name" value="BPD_transp_1"/>
    <property type="match status" value="1"/>
</dbReference>
<dbReference type="CDD" id="cd06261">
    <property type="entry name" value="TM_PBP2"/>
    <property type="match status" value="1"/>
</dbReference>
<accession>G5IKH8</accession>
<keyword evidence="3" id="KW-1003">Cell membrane</keyword>
<dbReference type="PANTHER" id="PTHR43163">
    <property type="entry name" value="DIPEPTIDE TRANSPORT SYSTEM PERMEASE PROTEIN DPPB-RELATED"/>
    <property type="match status" value="1"/>
</dbReference>
<dbReference type="RefSeq" id="WP_006781997.1">
    <property type="nucleotide sequence ID" value="NZ_CP040506.1"/>
</dbReference>
<dbReference type="InterPro" id="IPR035906">
    <property type="entry name" value="MetI-like_sf"/>
</dbReference>
<evidence type="ECO:0000313" key="9">
    <source>
        <dbReference type="EMBL" id="EHI58007.1"/>
    </source>
</evidence>
<proteinExistence type="inferred from homology"/>
<feature type="transmembrane region" description="Helical" evidence="7">
    <location>
        <begin position="174"/>
        <end position="192"/>
    </location>
</feature>
<feature type="transmembrane region" description="Helical" evidence="7">
    <location>
        <begin position="273"/>
        <end position="293"/>
    </location>
</feature>
<dbReference type="OrthoDB" id="9773221at2"/>
<evidence type="ECO:0000256" key="5">
    <source>
        <dbReference type="ARBA" id="ARBA00022989"/>
    </source>
</evidence>
<evidence type="ECO:0000259" key="8">
    <source>
        <dbReference type="PROSITE" id="PS50928"/>
    </source>
</evidence>